<comment type="pathway">
    <text evidence="1">Porphyrin-containing compound metabolism; siroheme biosynthesis; sirohydrochlorin from precorrin-2: step 1/1.</text>
</comment>
<dbReference type="Pfam" id="PF14824">
    <property type="entry name" value="Sirohm_synth_M"/>
    <property type="match status" value="1"/>
</dbReference>
<reference evidence="9" key="1">
    <citation type="submission" date="2020-10" db="EMBL/GenBank/DDBJ databases">
        <title>Dehalococcoides mccartyi of a TCE/Cr reducing biochatode.</title>
        <authorList>
            <person name="Matturro B."/>
        </authorList>
    </citation>
    <scope>NUCLEOTIDE SEQUENCE</scope>
    <source>
        <strain evidence="9">Bin4</strain>
    </source>
</reference>
<dbReference type="SUPFAM" id="SSF51735">
    <property type="entry name" value="NAD(P)-binding Rossmann-fold domains"/>
    <property type="match status" value="1"/>
</dbReference>
<name>A0A843AD30_METAZ</name>
<keyword evidence="3" id="KW-0560">Oxidoreductase</keyword>
<dbReference type="EC" id="1.3.1.76" evidence="2"/>
<dbReference type="InterPro" id="IPR028161">
    <property type="entry name" value="Met8-like"/>
</dbReference>
<dbReference type="AlphaFoldDB" id="A0A843AD30"/>
<dbReference type="InterPro" id="IPR006367">
    <property type="entry name" value="Sirohaem_synthase_N"/>
</dbReference>
<dbReference type="NCBIfam" id="TIGR01470">
    <property type="entry name" value="cysG_Nterm"/>
    <property type="match status" value="1"/>
</dbReference>
<dbReference type="UniPathway" id="UPA00262">
    <property type="reaction ID" value="UER00222"/>
</dbReference>
<dbReference type="PANTHER" id="PTHR35330:SF1">
    <property type="entry name" value="SIROHEME BIOSYNTHESIS PROTEIN MET8"/>
    <property type="match status" value="1"/>
</dbReference>
<evidence type="ECO:0000256" key="7">
    <source>
        <dbReference type="SAM" id="MobiDB-lite"/>
    </source>
</evidence>
<dbReference type="Gene3D" id="3.30.160.110">
    <property type="entry name" value="Siroheme synthase, domain 2"/>
    <property type="match status" value="1"/>
</dbReference>
<evidence type="ECO:0000256" key="2">
    <source>
        <dbReference type="ARBA" id="ARBA00012400"/>
    </source>
</evidence>
<keyword evidence="4" id="KW-0520">NAD</keyword>
<evidence type="ECO:0000256" key="6">
    <source>
        <dbReference type="ARBA" id="ARBA00047561"/>
    </source>
</evidence>
<dbReference type="GO" id="GO:0019354">
    <property type="term" value="P:siroheme biosynthetic process"/>
    <property type="evidence" value="ECO:0007669"/>
    <property type="project" value="UniProtKB-UniPathway"/>
</dbReference>
<dbReference type="Proteomes" id="UP000658733">
    <property type="component" value="Unassembled WGS sequence"/>
</dbReference>
<evidence type="ECO:0000256" key="3">
    <source>
        <dbReference type="ARBA" id="ARBA00023002"/>
    </source>
</evidence>
<accession>A0A843AD30</accession>
<dbReference type="GO" id="GO:0043115">
    <property type="term" value="F:precorrin-2 dehydrogenase activity"/>
    <property type="evidence" value="ECO:0007669"/>
    <property type="project" value="UniProtKB-EC"/>
</dbReference>
<feature type="region of interest" description="Disordered" evidence="7">
    <location>
        <begin position="206"/>
        <end position="237"/>
    </location>
</feature>
<keyword evidence="5" id="KW-0627">Porphyrin biosynthesis</keyword>
<evidence type="ECO:0000313" key="9">
    <source>
        <dbReference type="EMBL" id="MBF4468604.1"/>
    </source>
</evidence>
<organism evidence="9 10">
    <name type="scientific">Methanobrevibacter arboriphilus</name>
    <dbReference type="NCBI Taxonomy" id="39441"/>
    <lineage>
        <taxon>Archaea</taxon>
        <taxon>Methanobacteriati</taxon>
        <taxon>Methanobacteriota</taxon>
        <taxon>Methanomada group</taxon>
        <taxon>Methanobacteria</taxon>
        <taxon>Methanobacteriales</taxon>
        <taxon>Methanobacteriaceae</taxon>
        <taxon>Methanobrevibacter</taxon>
    </lineage>
</organism>
<evidence type="ECO:0000313" key="10">
    <source>
        <dbReference type="Proteomes" id="UP000658733"/>
    </source>
</evidence>
<feature type="domain" description="Siroheme synthase central" evidence="8">
    <location>
        <begin position="119"/>
        <end position="142"/>
    </location>
</feature>
<dbReference type="GO" id="GO:0004325">
    <property type="term" value="F:ferrochelatase activity"/>
    <property type="evidence" value="ECO:0007669"/>
    <property type="project" value="InterPro"/>
</dbReference>
<dbReference type="InterPro" id="IPR036291">
    <property type="entry name" value="NAD(P)-bd_dom_sf"/>
</dbReference>
<protein>
    <recommendedName>
        <fullName evidence="2">precorrin-2 dehydrogenase</fullName>
        <ecNumber evidence="2">1.3.1.76</ecNumber>
    </recommendedName>
</protein>
<dbReference type="InterPro" id="IPR028281">
    <property type="entry name" value="Sirohaem_synthase_central"/>
</dbReference>
<dbReference type="Pfam" id="PF13241">
    <property type="entry name" value="NAD_binding_7"/>
    <property type="match status" value="1"/>
</dbReference>
<evidence type="ECO:0000256" key="4">
    <source>
        <dbReference type="ARBA" id="ARBA00023027"/>
    </source>
</evidence>
<dbReference type="SUPFAM" id="SSF75615">
    <property type="entry name" value="Siroheme synthase middle domains-like"/>
    <property type="match status" value="1"/>
</dbReference>
<evidence type="ECO:0000256" key="5">
    <source>
        <dbReference type="ARBA" id="ARBA00023244"/>
    </source>
</evidence>
<evidence type="ECO:0000259" key="8">
    <source>
        <dbReference type="Pfam" id="PF14824"/>
    </source>
</evidence>
<dbReference type="RefSeq" id="WP_278522514.1">
    <property type="nucleotide sequence ID" value="NZ_JADIIN010000033.1"/>
</dbReference>
<comment type="catalytic activity">
    <reaction evidence="6">
        <text>precorrin-2 + NAD(+) = sirohydrochlorin + NADH + 2 H(+)</text>
        <dbReference type="Rhea" id="RHEA:15613"/>
        <dbReference type="ChEBI" id="CHEBI:15378"/>
        <dbReference type="ChEBI" id="CHEBI:57540"/>
        <dbReference type="ChEBI" id="CHEBI:57945"/>
        <dbReference type="ChEBI" id="CHEBI:58351"/>
        <dbReference type="ChEBI" id="CHEBI:58827"/>
        <dbReference type="EC" id="1.3.1.76"/>
    </reaction>
</comment>
<dbReference type="EMBL" id="JADIIN010000033">
    <property type="protein sequence ID" value="MBF4468604.1"/>
    <property type="molecule type" value="Genomic_DNA"/>
</dbReference>
<proteinExistence type="predicted"/>
<comment type="caution">
    <text evidence="9">The sequence shown here is derived from an EMBL/GenBank/DDBJ whole genome shotgun (WGS) entry which is preliminary data.</text>
</comment>
<feature type="compositionally biased region" description="Basic and acidic residues" evidence="7">
    <location>
        <begin position="227"/>
        <end position="237"/>
    </location>
</feature>
<evidence type="ECO:0000256" key="1">
    <source>
        <dbReference type="ARBA" id="ARBA00005010"/>
    </source>
</evidence>
<sequence>MGWTSLFLDVNGKNVFILGTGEVAHRRADRFLENGSKVILSGNKISKDLSDKGAILEEDGSKETYKKLVEWADIVVVASGDKTNNDYVSLISKDKLLNRADFPEKGNLAVPTSFYIDDVQISIFTNGKSPLMARELRKKIQNIVSDEDILQIKLQDFSRKILKEKFDNQKVRKEYLYKILNNSNISKLLKEGKLKEAKNYVEKIINNNDNDNSNDHSNDNNNDNDNSNDHNNDNNND</sequence>
<dbReference type="PANTHER" id="PTHR35330">
    <property type="entry name" value="SIROHEME BIOSYNTHESIS PROTEIN MET8"/>
    <property type="match status" value="1"/>
</dbReference>
<gene>
    <name evidence="9" type="ORF">ISP01_04300</name>
</gene>
<dbReference type="Gene3D" id="3.40.50.720">
    <property type="entry name" value="NAD(P)-binding Rossmann-like Domain"/>
    <property type="match status" value="1"/>
</dbReference>